<dbReference type="GO" id="GO:0005681">
    <property type="term" value="C:spliceosomal complex"/>
    <property type="evidence" value="ECO:0007669"/>
    <property type="project" value="TreeGrafter"/>
</dbReference>
<evidence type="ECO:0000256" key="6">
    <source>
        <dbReference type="SAM" id="MobiDB-lite"/>
    </source>
</evidence>
<dbReference type="Proteomes" id="UP001327560">
    <property type="component" value="Chromosome 9"/>
</dbReference>
<dbReference type="PRINTS" id="PR01348">
    <property type="entry name" value="ICLNCHANNEL"/>
</dbReference>
<protein>
    <submittedName>
        <fullName evidence="7">Chloride conductance regulatory protein ICln-like</fullName>
    </submittedName>
</protein>
<comment type="similarity">
    <text evidence="3">Belongs to the pICln (TC 1.A.47) family.</text>
</comment>
<accession>A0AAQ3QS27</accession>
<dbReference type="GO" id="GO:0000387">
    <property type="term" value="P:spliceosomal snRNP assembly"/>
    <property type="evidence" value="ECO:0007669"/>
    <property type="project" value="InterPro"/>
</dbReference>
<dbReference type="EMBL" id="CP136898">
    <property type="protein sequence ID" value="WOL19321.1"/>
    <property type="molecule type" value="Genomic_DNA"/>
</dbReference>
<keyword evidence="8" id="KW-1185">Reference proteome</keyword>
<evidence type="ECO:0000256" key="4">
    <source>
        <dbReference type="ARBA" id="ARBA00022490"/>
    </source>
</evidence>
<evidence type="ECO:0000256" key="3">
    <source>
        <dbReference type="ARBA" id="ARBA00007054"/>
    </source>
</evidence>
<dbReference type="InterPro" id="IPR003521">
    <property type="entry name" value="ICln"/>
</dbReference>
<dbReference type="GO" id="GO:0006884">
    <property type="term" value="P:cell volume homeostasis"/>
    <property type="evidence" value="ECO:0007669"/>
    <property type="project" value="InterPro"/>
</dbReference>
<dbReference type="GO" id="GO:0006821">
    <property type="term" value="P:chloride transport"/>
    <property type="evidence" value="ECO:0007669"/>
    <property type="project" value="InterPro"/>
</dbReference>
<dbReference type="GO" id="GO:0034715">
    <property type="term" value="C:pICln-Sm protein complex"/>
    <property type="evidence" value="ECO:0007669"/>
    <property type="project" value="InterPro"/>
</dbReference>
<keyword evidence="5" id="KW-0539">Nucleus</keyword>
<evidence type="ECO:0000256" key="2">
    <source>
        <dbReference type="ARBA" id="ARBA00004496"/>
    </source>
</evidence>
<dbReference type="PANTHER" id="PTHR21399:SF0">
    <property type="entry name" value="METHYLOSOME SUBUNIT PICLN"/>
    <property type="match status" value="1"/>
</dbReference>
<dbReference type="GO" id="GO:0005886">
    <property type="term" value="C:plasma membrane"/>
    <property type="evidence" value="ECO:0007669"/>
    <property type="project" value="InterPro"/>
</dbReference>
<proteinExistence type="inferred from homology"/>
<dbReference type="GO" id="GO:0045292">
    <property type="term" value="P:mRNA cis splicing, via spliceosome"/>
    <property type="evidence" value="ECO:0007669"/>
    <property type="project" value="TreeGrafter"/>
</dbReference>
<dbReference type="InterPro" id="IPR039924">
    <property type="entry name" value="ICln/Lot5/Saf5"/>
</dbReference>
<evidence type="ECO:0000313" key="8">
    <source>
        <dbReference type="Proteomes" id="UP001327560"/>
    </source>
</evidence>
<dbReference type="Gene3D" id="2.30.29.30">
    <property type="entry name" value="Pleckstrin-homology domain (PH domain)/Phosphotyrosine-binding domain (PTB)"/>
    <property type="match status" value="1"/>
</dbReference>
<evidence type="ECO:0000313" key="7">
    <source>
        <dbReference type="EMBL" id="WOL19321.1"/>
    </source>
</evidence>
<sequence>MALGLQHFDDCVESCDGGIANGHPRLDSDAGEELMRVEPGVAIALGPRAIESPGTLYVTTRRVIWLSDTEKGKGYAVDFLSLSLHAVSRDPEAYPLPCIYTQIELEDGDEEDSDGSDSENSGDLELSIVSEMRLVPSDPGQLDTLFDIFCQCAELNPEPHQEGEEENSWFFGDEEMADAGSDFEISSNPIGRANGDLDLTHRVHELQIHSQQFEDADEDEQESHDDHQLTG</sequence>
<evidence type="ECO:0000256" key="5">
    <source>
        <dbReference type="ARBA" id="ARBA00023242"/>
    </source>
</evidence>
<dbReference type="Pfam" id="PF03517">
    <property type="entry name" value="Voldacs"/>
    <property type="match status" value="1"/>
</dbReference>
<keyword evidence="4" id="KW-0963">Cytoplasm</keyword>
<feature type="compositionally biased region" description="Acidic residues" evidence="6">
    <location>
        <begin position="214"/>
        <end position="223"/>
    </location>
</feature>
<dbReference type="InterPro" id="IPR011993">
    <property type="entry name" value="PH-like_dom_sf"/>
</dbReference>
<organism evidence="7 8">
    <name type="scientific">Canna indica</name>
    <name type="common">Indian-shot</name>
    <dbReference type="NCBI Taxonomy" id="4628"/>
    <lineage>
        <taxon>Eukaryota</taxon>
        <taxon>Viridiplantae</taxon>
        <taxon>Streptophyta</taxon>
        <taxon>Embryophyta</taxon>
        <taxon>Tracheophyta</taxon>
        <taxon>Spermatophyta</taxon>
        <taxon>Magnoliopsida</taxon>
        <taxon>Liliopsida</taxon>
        <taxon>Zingiberales</taxon>
        <taxon>Cannaceae</taxon>
        <taxon>Canna</taxon>
    </lineage>
</organism>
<name>A0AAQ3QS27_9LILI</name>
<dbReference type="GO" id="GO:0034709">
    <property type="term" value="C:methylosome"/>
    <property type="evidence" value="ECO:0007669"/>
    <property type="project" value="InterPro"/>
</dbReference>
<feature type="region of interest" description="Disordered" evidence="6">
    <location>
        <begin position="208"/>
        <end position="231"/>
    </location>
</feature>
<gene>
    <name evidence="7" type="ORF">Cni_G28119</name>
</gene>
<dbReference type="AlphaFoldDB" id="A0AAQ3QS27"/>
<dbReference type="GO" id="GO:0005829">
    <property type="term" value="C:cytosol"/>
    <property type="evidence" value="ECO:0007669"/>
    <property type="project" value="InterPro"/>
</dbReference>
<comment type="subcellular location">
    <subcellularLocation>
        <location evidence="2">Cytoplasm</location>
    </subcellularLocation>
    <subcellularLocation>
        <location evidence="1">Nucleus</location>
    </subcellularLocation>
</comment>
<evidence type="ECO:0000256" key="1">
    <source>
        <dbReference type="ARBA" id="ARBA00004123"/>
    </source>
</evidence>
<dbReference type="PANTHER" id="PTHR21399">
    <property type="entry name" value="CHLORIDE CONDUCTANCE REGULATORY PROTEIN ICLN"/>
    <property type="match status" value="1"/>
</dbReference>
<reference evidence="7 8" key="1">
    <citation type="submission" date="2023-10" db="EMBL/GenBank/DDBJ databases">
        <title>Chromosome-scale genome assembly provides insights into flower coloration mechanisms of Canna indica.</title>
        <authorList>
            <person name="Li C."/>
        </authorList>
    </citation>
    <scope>NUCLEOTIDE SEQUENCE [LARGE SCALE GENOMIC DNA]</scope>
    <source>
        <tissue evidence="7">Flower</tissue>
    </source>
</reference>